<comment type="cofactor">
    <cofactor evidence="1">
        <name>Mn(2+)</name>
        <dbReference type="ChEBI" id="CHEBI:29035"/>
    </cofactor>
</comment>
<reference evidence="8" key="1">
    <citation type="submission" date="2018-12" db="EMBL/GenBank/DDBJ databases">
        <authorList>
            <person name="Sun L."/>
            <person name="Chen Z."/>
        </authorList>
    </citation>
    <scope>NUCLEOTIDE SEQUENCE [LARGE SCALE GENOMIC DNA]</scope>
    <source>
        <strain evidence="8">DSM 16012</strain>
    </source>
</reference>
<dbReference type="EMBL" id="QYTU02000045">
    <property type="protein sequence ID" value="RWR05331.1"/>
    <property type="molecule type" value="Genomic_DNA"/>
</dbReference>
<evidence type="ECO:0000259" key="6">
    <source>
        <dbReference type="Pfam" id="PF00557"/>
    </source>
</evidence>
<dbReference type="Proteomes" id="UP000273811">
    <property type="component" value="Unassembled WGS sequence"/>
</dbReference>
<accession>A0A443IKS0</accession>
<proteinExistence type="inferred from homology"/>
<evidence type="ECO:0000256" key="5">
    <source>
        <dbReference type="ARBA" id="ARBA00023211"/>
    </source>
</evidence>
<evidence type="ECO:0000256" key="4">
    <source>
        <dbReference type="ARBA" id="ARBA00022801"/>
    </source>
</evidence>
<dbReference type="Pfam" id="PF00557">
    <property type="entry name" value="Peptidase_M24"/>
    <property type="match status" value="1"/>
</dbReference>
<feature type="domain" description="Creatinase N-terminal" evidence="7">
    <location>
        <begin position="4"/>
        <end position="138"/>
    </location>
</feature>
<dbReference type="SUPFAM" id="SSF53092">
    <property type="entry name" value="Creatinase/prolidase N-terminal domain"/>
    <property type="match status" value="1"/>
</dbReference>
<dbReference type="InterPro" id="IPR050659">
    <property type="entry name" value="Peptidase_M24B"/>
</dbReference>
<dbReference type="Pfam" id="PF01321">
    <property type="entry name" value="Creatinase_N"/>
    <property type="match status" value="1"/>
</dbReference>
<evidence type="ECO:0000313" key="8">
    <source>
        <dbReference type="EMBL" id="RWR05331.1"/>
    </source>
</evidence>
<dbReference type="RefSeq" id="WP_120075369.1">
    <property type="nucleotide sequence ID" value="NZ_CP126113.1"/>
</dbReference>
<dbReference type="PRINTS" id="PR00599">
    <property type="entry name" value="MAPEPTIDASE"/>
</dbReference>
<evidence type="ECO:0000256" key="3">
    <source>
        <dbReference type="ARBA" id="ARBA00022723"/>
    </source>
</evidence>
<evidence type="ECO:0000313" key="9">
    <source>
        <dbReference type="Proteomes" id="UP000273811"/>
    </source>
</evidence>
<dbReference type="PANTHER" id="PTHR46112">
    <property type="entry name" value="AMINOPEPTIDASE"/>
    <property type="match status" value="1"/>
</dbReference>
<sequence length="364" mass="40747">MNARLEKLMLWLKDQQIDAAFISSPDNVFYLTRFRCEPHERLLGLAVFQEKEPLLICPAMEADDAKNAGWDKEILGYSDTDNPWDLAEERIKARLPRIRSWAVEKDHLNVSRYEELSLRYEDADFVSADNILNELRLVKDEQEIKLIKKACELVDFAVEVGVNELAEGKTELDIIAAIEYEIKKKGAGMSFDPIVLAGANAASPHGIPGLTKIERGQLVLMDLGVIYEGYCSDITRTVAFGDITDEQKNIYETVLKAEEAAVKLTKPGVKARELDQTARNIIQDAGFGKYFTHRLGHGLGISVHEYPSITETNEMELEPGMIFTIEPGIYIPGVAGVRIEDDVLVTEEGVEVLTGYSKSLQIIE</sequence>
<evidence type="ECO:0000256" key="2">
    <source>
        <dbReference type="ARBA" id="ARBA00008766"/>
    </source>
</evidence>
<dbReference type="PROSITE" id="PS00491">
    <property type="entry name" value="PROLINE_PEPTIDASE"/>
    <property type="match status" value="1"/>
</dbReference>
<name>A0A443IKS0_9BACI</name>
<dbReference type="CDD" id="cd01092">
    <property type="entry name" value="APP-like"/>
    <property type="match status" value="1"/>
</dbReference>
<dbReference type="InterPro" id="IPR001131">
    <property type="entry name" value="Peptidase_M24B_aminopep-P_CS"/>
</dbReference>
<comment type="caution">
    <text evidence="8">The sequence shown here is derived from an EMBL/GenBank/DDBJ whole genome shotgun (WGS) entry which is preliminary data.</text>
</comment>
<dbReference type="FunFam" id="3.90.230.10:FF:000014">
    <property type="entry name" value="Aminopeptidase P family protein"/>
    <property type="match status" value="1"/>
</dbReference>
<dbReference type="InterPro" id="IPR000994">
    <property type="entry name" value="Pept_M24"/>
</dbReference>
<dbReference type="Gene3D" id="3.90.230.10">
    <property type="entry name" value="Creatinase/methionine aminopeptidase superfamily"/>
    <property type="match status" value="1"/>
</dbReference>
<evidence type="ECO:0000256" key="1">
    <source>
        <dbReference type="ARBA" id="ARBA00001936"/>
    </source>
</evidence>
<keyword evidence="5" id="KW-0464">Manganese</keyword>
<dbReference type="InterPro" id="IPR029149">
    <property type="entry name" value="Creatin/AminoP/Spt16_N"/>
</dbReference>
<dbReference type="InterPro" id="IPR036005">
    <property type="entry name" value="Creatinase/aminopeptidase-like"/>
</dbReference>
<evidence type="ECO:0000259" key="7">
    <source>
        <dbReference type="Pfam" id="PF01321"/>
    </source>
</evidence>
<dbReference type="PANTHER" id="PTHR46112:SF10">
    <property type="entry name" value="DIPEPTIDASE YKVY-RELATED"/>
    <property type="match status" value="1"/>
</dbReference>
<keyword evidence="8" id="KW-0031">Aminopeptidase</keyword>
<keyword evidence="3" id="KW-0479">Metal-binding</keyword>
<dbReference type="GO" id="GO:0046872">
    <property type="term" value="F:metal ion binding"/>
    <property type="evidence" value="ECO:0007669"/>
    <property type="project" value="UniProtKB-KW"/>
</dbReference>
<gene>
    <name evidence="8" type="ORF">D4N35_015660</name>
</gene>
<comment type="similarity">
    <text evidence="2">Belongs to the peptidase M24B family.</text>
</comment>
<dbReference type="InterPro" id="IPR000587">
    <property type="entry name" value="Creatinase_N"/>
</dbReference>
<dbReference type="Gene3D" id="3.40.350.10">
    <property type="entry name" value="Creatinase/prolidase N-terminal domain"/>
    <property type="match status" value="1"/>
</dbReference>
<dbReference type="GO" id="GO:0004177">
    <property type="term" value="F:aminopeptidase activity"/>
    <property type="evidence" value="ECO:0007669"/>
    <property type="project" value="UniProtKB-KW"/>
</dbReference>
<organism evidence="8 9">
    <name type="scientific">Siminovitchia fortis</name>
    <dbReference type="NCBI Taxonomy" id="254758"/>
    <lineage>
        <taxon>Bacteria</taxon>
        <taxon>Bacillati</taxon>
        <taxon>Bacillota</taxon>
        <taxon>Bacilli</taxon>
        <taxon>Bacillales</taxon>
        <taxon>Bacillaceae</taxon>
        <taxon>Siminovitchia</taxon>
    </lineage>
</organism>
<dbReference type="InterPro" id="IPR001714">
    <property type="entry name" value="Pept_M24_MAP"/>
</dbReference>
<dbReference type="AlphaFoldDB" id="A0A443IKS0"/>
<dbReference type="OrthoDB" id="9806388at2"/>
<keyword evidence="8" id="KW-0645">Protease</keyword>
<dbReference type="GO" id="GO:0008235">
    <property type="term" value="F:metalloexopeptidase activity"/>
    <property type="evidence" value="ECO:0007669"/>
    <property type="project" value="UniProtKB-ARBA"/>
</dbReference>
<dbReference type="GeneID" id="56392499"/>
<keyword evidence="9" id="KW-1185">Reference proteome</keyword>
<keyword evidence="4" id="KW-0378">Hydrolase</keyword>
<dbReference type="SUPFAM" id="SSF55920">
    <property type="entry name" value="Creatinase/aminopeptidase"/>
    <property type="match status" value="1"/>
</dbReference>
<protein>
    <submittedName>
        <fullName evidence="8">Aminopeptidase P family protein</fullName>
    </submittedName>
</protein>
<feature type="domain" description="Peptidase M24" evidence="6">
    <location>
        <begin position="146"/>
        <end position="347"/>
    </location>
</feature>